<organism evidence="7 8">
    <name type="scientific">Pristionchus entomophagus</name>
    <dbReference type="NCBI Taxonomy" id="358040"/>
    <lineage>
        <taxon>Eukaryota</taxon>
        <taxon>Metazoa</taxon>
        <taxon>Ecdysozoa</taxon>
        <taxon>Nematoda</taxon>
        <taxon>Chromadorea</taxon>
        <taxon>Rhabditida</taxon>
        <taxon>Rhabditina</taxon>
        <taxon>Diplogasteromorpha</taxon>
        <taxon>Diplogasteroidea</taxon>
        <taxon>Neodiplogasteridae</taxon>
        <taxon>Pristionchus</taxon>
    </lineage>
</organism>
<feature type="signal peptide" evidence="6">
    <location>
        <begin position="1"/>
        <end position="21"/>
    </location>
</feature>
<dbReference type="PANTHER" id="PTHR31703:SF2">
    <property type="entry name" value="UPF0669 PROTEIN C6ORF120"/>
    <property type="match status" value="1"/>
</dbReference>
<evidence type="ECO:0000256" key="3">
    <source>
        <dbReference type="ARBA" id="ARBA00022525"/>
    </source>
</evidence>
<evidence type="ECO:0000313" key="7">
    <source>
        <dbReference type="EMBL" id="GMS84523.1"/>
    </source>
</evidence>
<comment type="subcellular location">
    <subcellularLocation>
        <location evidence="1">Secreted</location>
    </subcellularLocation>
</comment>
<comment type="caution">
    <text evidence="7">The sequence shown here is derived from an EMBL/GenBank/DDBJ whole genome shotgun (WGS) entry which is preliminary data.</text>
</comment>
<dbReference type="AlphaFoldDB" id="A0AAV5SV67"/>
<evidence type="ECO:0000256" key="4">
    <source>
        <dbReference type="ARBA" id="ARBA00022729"/>
    </source>
</evidence>
<protein>
    <submittedName>
        <fullName evidence="7">Uncharacterized protein</fullName>
    </submittedName>
</protein>
<accession>A0AAV5SV67</accession>
<comment type="similarity">
    <text evidence="2">Belongs to the UPF0669 family.</text>
</comment>
<evidence type="ECO:0000256" key="5">
    <source>
        <dbReference type="ARBA" id="ARBA00023180"/>
    </source>
</evidence>
<sequence>MGKWMRIASFPILFLIPLSVASPALYKLVFDEVETIGGGNFSRHEILTNASFRIISVPLEGDIDLYLSYSTKNVSFDLADHNASSSTCGIDYLDVPSISPFHPRPTYLAIFGHPFHETSKYRLIVVKKVEEDGEDGILEYEWEDSPIELIEMIDEGRGKGGEGSLIAAFFTHHLWNILEIIFTILLEF</sequence>
<evidence type="ECO:0000256" key="1">
    <source>
        <dbReference type="ARBA" id="ARBA00004613"/>
    </source>
</evidence>
<gene>
    <name evidence="7" type="ORF">PENTCL1PPCAC_6698</name>
</gene>
<evidence type="ECO:0000256" key="6">
    <source>
        <dbReference type="SAM" id="SignalP"/>
    </source>
</evidence>
<dbReference type="InterPro" id="IPR031420">
    <property type="entry name" value="UPF0669"/>
</dbReference>
<feature type="chain" id="PRO_5043528989" evidence="6">
    <location>
        <begin position="22"/>
        <end position="188"/>
    </location>
</feature>
<evidence type="ECO:0000313" key="8">
    <source>
        <dbReference type="Proteomes" id="UP001432027"/>
    </source>
</evidence>
<evidence type="ECO:0000256" key="2">
    <source>
        <dbReference type="ARBA" id="ARBA00008960"/>
    </source>
</evidence>
<reference evidence="7" key="1">
    <citation type="submission" date="2023-10" db="EMBL/GenBank/DDBJ databases">
        <title>Genome assembly of Pristionchus species.</title>
        <authorList>
            <person name="Yoshida K."/>
            <person name="Sommer R.J."/>
        </authorList>
    </citation>
    <scope>NUCLEOTIDE SEQUENCE</scope>
    <source>
        <strain evidence="7">RS0144</strain>
    </source>
</reference>
<proteinExistence type="inferred from homology"/>
<dbReference type="Pfam" id="PF17065">
    <property type="entry name" value="UPF0669"/>
    <property type="match status" value="1"/>
</dbReference>
<keyword evidence="4 6" id="KW-0732">Signal</keyword>
<keyword evidence="8" id="KW-1185">Reference proteome</keyword>
<dbReference type="PANTHER" id="PTHR31703">
    <property type="entry name" value="UPF0669 PROTEIN C6ORF120"/>
    <property type="match status" value="1"/>
</dbReference>
<dbReference type="Proteomes" id="UP001432027">
    <property type="component" value="Unassembled WGS sequence"/>
</dbReference>
<dbReference type="EMBL" id="BTSX01000002">
    <property type="protein sequence ID" value="GMS84523.1"/>
    <property type="molecule type" value="Genomic_DNA"/>
</dbReference>
<keyword evidence="3" id="KW-0964">Secreted</keyword>
<name>A0AAV5SV67_9BILA</name>
<keyword evidence="5" id="KW-0325">Glycoprotein</keyword>
<dbReference type="GO" id="GO:0005576">
    <property type="term" value="C:extracellular region"/>
    <property type="evidence" value="ECO:0007669"/>
    <property type="project" value="UniProtKB-SubCell"/>
</dbReference>